<name>W9XNB4_9EURO</name>
<dbReference type="AlphaFoldDB" id="W9XNB4"/>
<dbReference type="HOGENOM" id="CLU_000022_59_10_1"/>
<evidence type="ECO:0000256" key="6">
    <source>
        <dbReference type="ARBA" id="ARBA00048477"/>
    </source>
</evidence>
<evidence type="ECO:0000256" key="3">
    <source>
        <dbReference type="ARBA" id="ARBA00022741"/>
    </source>
</evidence>
<keyword evidence="3" id="KW-0547">Nucleotide-binding</keyword>
<evidence type="ECO:0000313" key="10">
    <source>
        <dbReference type="Proteomes" id="UP000019484"/>
    </source>
</evidence>
<evidence type="ECO:0000256" key="2">
    <source>
        <dbReference type="ARBA" id="ARBA00022598"/>
    </source>
</evidence>
<evidence type="ECO:0000259" key="8">
    <source>
        <dbReference type="Pfam" id="PF13193"/>
    </source>
</evidence>
<comment type="caution">
    <text evidence="9">The sequence shown here is derived from an EMBL/GenBank/DDBJ whole genome shotgun (WGS) entry which is preliminary data.</text>
</comment>
<dbReference type="GO" id="GO:0031956">
    <property type="term" value="F:medium-chain fatty acid-CoA ligase activity"/>
    <property type="evidence" value="ECO:0007669"/>
    <property type="project" value="UniProtKB-EC"/>
</dbReference>
<accession>W9XNB4</accession>
<keyword evidence="2" id="KW-0436">Ligase</keyword>
<dbReference type="PANTHER" id="PTHR43605">
    <property type="entry name" value="ACYL-COENZYME A SYNTHETASE"/>
    <property type="match status" value="1"/>
</dbReference>
<evidence type="ECO:0000256" key="4">
    <source>
        <dbReference type="ARBA" id="ARBA00022840"/>
    </source>
</evidence>
<dbReference type="eggNOG" id="KOG1175">
    <property type="taxonomic scope" value="Eukaryota"/>
</dbReference>
<dbReference type="OrthoDB" id="6614653at2759"/>
<dbReference type="FunFam" id="3.30.300.30:FF:000005">
    <property type="entry name" value="Acyl-coenzyme A synthetase ACSM5, mitochondrial"/>
    <property type="match status" value="1"/>
</dbReference>
<feature type="domain" description="AMP-binding enzyme C-terminal" evidence="8">
    <location>
        <begin position="495"/>
        <end position="583"/>
    </location>
</feature>
<evidence type="ECO:0000259" key="7">
    <source>
        <dbReference type="Pfam" id="PF00501"/>
    </source>
</evidence>
<keyword evidence="10" id="KW-1185">Reference proteome</keyword>
<dbReference type="Proteomes" id="UP000019484">
    <property type="component" value="Unassembled WGS sequence"/>
</dbReference>
<proteinExistence type="inferred from homology"/>
<evidence type="ECO:0000256" key="1">
    <source>
        <dbReference type="ARBA" id="ARBA00006432"/>
    </source>
</evidence>
<gene>
    <name evidence="9" type="ORF">A1O1_08836</name>
</gene>
<dbReference type="GO" id="GO:0006637">
    <property type="term" value="P:acyl-CoA metabolic process"/>
    <property type="evidence" value="ECO:0007669"/>
    <property type="project" value="TreeGrafter"/>
</dbReference>
<organism evidence="9 10">
    <name type="scientific">Capronia coronata CBS 617.96</name>
    <dbReference type="NCBI Taxonomy" id="1182541"/>
    <lineage>
        <taxon>Eukaryota</taxon>
        <taxon>Fungi</taxon>
        <taxon>Dikarya</taxon>
        <taxon>Ascomycota</taxon>
        <taxon>Pezizomycotina</taxon>
        <taxon>Eurotiomycetes</taxon>
        <taxon>Chaetothyriomycetidae</taxon>
        <taxon>Chaetothyriales</taxon>
        <taxon>Herpotrichiellaceae</taxon>
        <taxon>Capronia</taxon>
    </lineage>
</organism>
<dbReference type="EC" id="6.2.1.2" evidence="5"/>
<protein>
    <recommendedName>
        <fullName evidence="5">medium-chain acyl-CoA ligase</fullName>
        <ecNumber evidence="5">6.2.1.2</ecNumber>
    </recommendedName>
</protein>
<comment type="catalytic activity">
    <reaction evidence="6">
        <text>a medium-chain fatty acid + ATP + CoA = a medium-chain fatty acyl-CoA + AMP + diphosphate</text>
        <dbReference type="Rhea" id="RHEA:48340"/>
        <dbReference type="ChEBI" id="CHEBI:30616"/>
        <dbReference type="ChEBI" id="CHEBI:33019"/>
        <dbReference type="ChEBI" id="CHEBI:57287"/>
        <dbReference type="ChEBI" id="CHEBI:59558"/>
        <dbReference type="ChEBI" id="CHEBI:90546"/>
        <dbReference type="ChEBI" id="CHEBI:456215"/>
        <dbReference type="EC" id="6.2.1.2"/>
    </reaction>
    <physiologicalReaction direction="left-to-right" evidence="6">
        <dbReference type="Rhea" id="RHEA:48341"/>
    </physiologicalReaction>
</comment>
<evidence type="ECO:0000313" key="9">
    <source>
        <dbReference type="EMBL" id="EXJ78436.1"/>
    </source>
</evidence>
<dbReference type="Gene3D" id="3.30.300.30">
    <property type="match status" value="1"/>
</dbReference>
<dbReference type="Pfam" id="PF00501">
    <property type="entry name" value="AMP-binding"/>
    <property type="match status" value="1"/>
</dbReference>
<dbReference type="GeneID" id="19163683"/>
<feature type="domain" description="AMP-dependent synthetase/ligase" evidence="7">
    <location>
        <begin position="33"/>
        <end position="410"/>
    </location>
</feature>
<dbReference type="InterPro" id="IPR045851">
    <property type="entry name" value="AMP-bd_C_sf"/>
</dbReference>
<dbReference type="SUPFAM" id="SSF56801">
    <property type="entry name" value="Acetyl-CoA synthetase-like"/>
    <property type="match status" value="1"/>
</dbReference>
<evidence type="ECO:0000256" key="5">
    <source>
        <dbReference type="ARBA" id="ARBA00039009"/>
    </source>
</evidence>
<dbReference type="EMBL" id="AMWN01000011">
    <property type="protein sequence ID" value="EXJ78436.1"/>
    <property type="molecule type" value="Genomic_DNA"/>
</dbReference>
<dbReference type="Gene3D" id="3.40.50.12780">
    <property type="entry name" value="N-terminal domain of ligase-like"/>
    <property type="match status" value="1"/>
</dbReference>
<dbReference type="PANTHER" id="PTHR43605:SF10">
    <property type="entry name" value="ACYL-COA SYNTHETASE MEDIUM CHAIN FAMILY MEMBER 3"/>
    <property type="match status" value="1"/>
</dbReference>
<dbReference type="PROSITE" id="PS00455">
    <property type="entry name" value="AMP_BINDING"/>
    <property type="match status" value="1"/>
</dbReference>
<dbReference type="Pfam" id="PF13193">
    <property type="entry name" value="AMP-binding_C"/>
    <property type="match status" value="1"/>
</dbReference>
<dbReference type="STRING" id="1182541.W9XNB4"/>
<dbReference type="GO" id="GO:0004321">
    <property type="term" value="F:fatty-acyl-CoA synthase activity"/>
    <property type="evidence" value="ECO:0007669"/>
    <property type="project" value="TreeGrafter"/>
</dbReference>
<dbReference type="RefSeq" id="XP_007727884.1">
    <property type="nucleotide sequence ID" value="XM_007729694.1"/>
</dbReference>
<dbReference type="InterPro" id="IPR020845">
    <property type="entry name" value="AMP-binding_CS"/>
</dbReference>
<keyword evidence="4" id="KW-0067">ATP-binding</keyword>
<dbReference type="GO" id="GO:0005524">
    <property type="term" value="F:ATP binding"/>
    <property type="evidence" value="ECO:0007669"/>
    <property type="project" value="UniProtKB-KW"/>
</dbReference>
<dbReference type="InterPro" id="IPR025110">
    <property type="entry name" value="AMP-bd_C"/>
</dbReference>
<dbReference type="GO" id="GO:0006633">
    <property type="term" value="P:fatty acid biosynthetic process"/>
    <property type="evidence" value="ECO:0007669"/>
    <property type="project" value="TreeGrafter"/>
</dbReference>
<comment type="similarity">
    <text evidence="1">Belongs to the ATP-dependent AMP-binding enzyme family.</text>
</comment>
<sequence>MARLPSPPHAASVPVSPLQLPSSFNFARDVVDYWAQKDPTLVALHWTDQHLSTSRQFTYSHFSRQSHRVASLLSSLGIKQGDIVVIIAPRVPEWWEIATACLRQGIVLCPCTTLLVDKDIEYRLQVSDAAAFIGDEAAVAKCLKVRESCPKLRIVVELDGGFNGTGSNKSKLTSLSGVYSFSDELSKIPQDSVVSVSSTLTPTSPALIFFTSGTTGPPKMVLHSQTSYPLAHALTGIHWLQLSPGKLYWNLSEQGWAKAAWSFFSTWNCGATLFVHDDRLAFHPLRTLQVLHRFPITTLCAPPTVYRQLVLDESREFFASDAGRPNALLHCCGAGEPLNESVIRTWKEMTRGIEIYDAYGQTETIVVCANQKHIPVKPGSMGKPVPGVPLTVVDPEGNVAKDDEEGDIAIAIGISTSADSDDGHGHDESAFFGIFQGYIDKKTGRLDTKIRVFRNGRKYFITGDRARRDADDYFWFVGRSDDVINSSGYRIGPFEVESTLKLHPSVVESAVVASPDAQRDEVVKAFVVLTESAASKISRSQQAYDDLVKELQEFCKQNAAPYKYPRRIEFVDATFLPKTISGKIKRAELKALERKRYNDNNNNNNNGVAKL</sequence>
<dbReference type="InterPro" id="IPR051087">
    <property type="entry name" value="Mitochondrial_ACSM"/>
</dbReference>
<reference evidence="9 10" key="1">
    <citation type="submission" date="2013-03" db="EMBL/GenBank/DDBJ databases">
        <title>The Genome Sequence of Capronia coronata CBS 617.96.</title>
        <authorList>
            <consortium name="The Broad Institute Genomics Platform"/>
            <person name="Cuomo C."/>
            <person name="de Hoog S."/>
            <person name="Gorbushina A."/>
            <person name="Walker B."/>
            <person name="Young S.K."/>
            <person name="Zeng Q."/>
            <person name="Gargeya S."/>
            <person name="Fitzgerald M."/>
            <person name="Haas B."/>
            <person name="Abouelleil A."/>
            <person name="Allen A.W."/>
            <person name="Alvarado L."/>
            <person name="Arachchi H.M."/>
            <person name="Berlin A.M."/>
            <person name="Chapman S.B."/>
            <person name="Gainer-Dewar J."/>
            <person name="Goldberg J."/>
            <person name="Griggs A."/>
            <person name="Gujja S."/>
            <person name="Hansen M."/>
            <person name="Howarth C."/>
            <person name="Imamovic A."/>
            <person name="Ireland A."/>
            <person name="Larimer J."/>
            <person name="McCowan C."/>
            <person name="Murphy C."/>
            <person name="Pearson M."/>
            <person name="Poon T.W."/>
            <person name="Priest M."/>
            <person name="Roberts A."/>
            <person name="Saif S."/>
            <person name="Shea T."/>
            <person name="Sisk P."/>
            <person name="Sykes S."/>
            <person name="Wortman J."/>
            <person name="Nusbaum C."/>
            <person name="Birren B."/>
        </authorList>
    </citation>
    <scope>NUCLEOTIDE SEQUENCE [LARGE SCALE GENOMIC DNA]</scope>
    <source>
        <strain evidence="9 10">CBS 617.96</strain>
    </source>
</reference>
<dbReference type="InterPro" id="IPR042099">
    <property type="entry name" value="ANL_N_sf"/>
</dbReference>
<dbReference type="InterPro" id="IPR000873">
    <property type="entry name" value="AMP-dep_synth/lig_dom"/>
</dbReference>